<reference evidence="2 3" key="1">
    <citation type="journal article" date="2018" name="Sci. Rep.">
        <title>Comparative analysis of the Pocillopora damicornis genome highlights role of immune system in coral evolution.</title>
        <authorList>
            <person name="Cunning R."/>
            <person name="Bay R.A."/>
            <person name="Gillette P."/>
            <person name="Baker A.C."/>
            <person name="Traylor-Knowles N."/>
        </authorList>
    </citation>
    <scope>NUCLEOTIDE SEQUENCE [LARGE SCALE GENOMIC DNA]</scope>
    <source>
        <strain evidence="2">RSMAS</strain>
        <tissue evidence="2">Whole animal</tissue>
    </source>
</reference>
<feature type="compositionally biased region" description="Polar residues" evidence="1">
    <location>
        <begin position="410"/>
        <end position="423"/>
    </location>
</feature>
<sequence length="594" mass="66836">MIPLDETNNTGYEGHRGPEAASSQDFFAVSRNQMEERNLRTRLGSIDLEEKRALRRLSSEKRLLKIKQEKRLGSLTCRRNSVNGGQINNSGSSTPLSAGTPCQFDLVKLQFKADKRRHLSSTDSVESPGTTKGTSPSTLDEFAQPSPRLPKLPLLNSVESAEPLKITKPLNSISKNNDPFAGDKKPPWTSAIPLRSQSKSEVAKSMDELICRHSDAKYAQNIAVLGEKPSGTRLKRQTWCGKSPPEMQTLQPLTQRKNSYSDNFSSLRNQETNLWASTVTNPTDISQIQTDDRKAQDFLVNKFNRPTRTVYPVVEDVLPRKTLTVPNFPLRNSNSASSLRSFESLPPVFEDRDFKCDTEEEEIFEEAKVVPVGRKESLVLPSDAASMLRQRRTRTLRRQESLKEDDSSIRLPSSQTQDTTQSLRDGEESSGVSGKLVDQSSHGLKSKNLVKNSSLEKKRLSVGSISLSSATGPSFRKDTGQKIMKKRGNDKECVKSKSKQVLEKDTESNEKNVTTPISKANWLKALHKVFNMNMFLNGMTALQKQREVDRLATEKKKAALEQLYEELKNCRYLRMPSKEDEEQCDCVSWVFDKN</sequence>
<accession>A0A3M6TWI0</accession>
<organism evidence="2 3">
    <name type="scientific">Pocillopora damicornis</name>
    <name type="common">Cauliflower coral</name>
    <name type="synonym">Millepora damicornis</name>
    <dbReference type="NCBI Taxonomy" id="46731"/>
    <lineage>
        <taxon>Eukaryota</taxon>
        <taxon>Metazoa</taxon>
        <taxon>Cnidaria</taxon>
        <taxon>Anthozoa</taxon>
        <taxon>Hexacorallia</taxon>
        <taxon>Scleractinia</taxon>
        <taxon>Astrocoeniina</taxon>
        <taxon>Pocilloporidae</taxon>
        <taxon>Pocillopora</taxon>
    </lineage>
</organism>
<dbReference type="OrthoDB" id="5969510at2759"/>
<protein>
    <submittedName>
        <fullName evidence="2">Uncharacterized protein</fullName>
    </submittedName>
</protein>
<comment type="caution">
    <text evidence="2">The sequence shown here is derived from an EMBL/GenBank/DDBJ whole genome shotgun (WGS) entry which is preliminary data.</text>
</comment>
<feature type="region of interest" description="Disordered" evidence="1">
    <location>
        <begin position="385"/>
        <end position="450"/>
    </location>
</feature>
<feature type="compositionally biased region" description="Polar residues" evidence="1">
    <location>
        <begin position="438"/>
        <end position="450"/>
    </location>
</feature>
<gene>
    <name evidence="2" type="ORF">pdam_00004161</name>
</gene>
<evidence type="ECO:0000256" key="1">
    <source>
        <dbReference type="SAM" id="MobiDB-lite"/>
    </source>
</evidence>
<dbReference type="EMBL" id="RCHS01002783">
    <property type="protein sequence ID" value="RMX45773.1"/>
    <property type="molecule type" value="Genomic_DNA"/>
</dbReference>
<feature type="region of interest" description="Disordered" evidence="1">
    <location>
        <begin position="175"/>
        <end position="196"/>
    </location>
</feature>
<keyword evidence="3" id="KW-1185">Reference proteome</keyword>
<dbReference type="AlphaFoldDB" id="A0A3M6TWI0"/>
<feature type="compositionally biased region" description="Polar residues" evidence="1">
    <location>
        <begin position="1"/>
        <end position="11"/>
    </location>
</feature>
<name>A0A3M6TWI0_POCDA</name>
<proteinExistence type="predicted"/>
<feature type="compositionally biased region" description="Basic and acidic residues" evidence="1">
    <location>
        <begin position="397"/>
        <end position="408"/>
    </location>
</feature>
<feature type="region of interest" description="Disordered" evidence="1">
    <location>
        <begin position="117"/>
        <end position="154"/>
    </location>
</feature>
<feature type="compositionally biased region" description="Low complexity" evidence="1">
    <location>
        <begin position="127"/>
        <end position="138"/>
    </location>
</feature>
<feature type="compositionally biased region" description="Basic and acidic residues" evidence="1">
    <location>
        <begin position="487"/>
        <end position="507"/>
    </location>
</feature>
<evidence type="ECO:0000313" key="3">
    <source>
        <dbReference type="Proteomes" id="UP000275408"/>
    </source>
</evidence>
<dbReference type="Proteomes" id="UP000275408">
    <property type="component" value="Unassembled WGS sequence"/>
</dbReference>
<feature type="region of interest" description="Disordered" evidence="1">
    <location>
        <begin position="1"/>
        <end position="22"/>
    </location>
</feature>
<evidence type="ECO:0000313" key="2">
    <source>
        <dbReference type="EMBL" id="RMX45773.1"/>
    </source>
</evidence>
<feature type="region of interest" description="Disordered" evidence="1">
    <location>
        <begin position="486"/>
        <end position="507"/>
    </location>
</feature>